<feature type="domain" description="LysR substrate-binding" evidence="1">
    <location>
        <begin position="20"/>
        <end position="212"/>
    </location>
</feature>
<dbReference type="GO" id="GO:0043565">
    <property type="term" value="F:sequence-specific DNA binding"/>
    <property type="evidence" value="ECO:0007669"/>
    <property type="project" value="TreeGrafter"/>
</dbReference>
<dbReference type="GO" id="GO:0010628">
    <property type="term" value="P:positive regulation of gene expression"/>
    <property type="evidence" value="ECO:0007669"/>
    <property type="project" value="TreeGrafter"/>
</dbReference>
<dbReference type="CDD" id="cd05466">
    <property type="entry name" value="PBP2_LTTR_substrate"/>
    <property type="match status" value="1"/>
</dbReference>
<dbReference type="InterPro" id="IPR005119">
    <property type="entry name" value="LysR_subst-bd"/>
</dbReference>
<dbReference type="SUPFAM" id="SSF53850">
    <property type="entry name" value="Periplasmic binding protein-like II"/>
    <property type="match status" value="1"/>
</dbReference>
<sequence>MEDLENRIRQTAFRENNFIGGKLRIASVPVTTTALLSKVLRQYRETYPYVTVEIKEDNPLAVQKMVEEHAVDFAITYAPFGNLDAEILIRDEMVGILPLDSETGIIEISKAADHMILCRAGMETVTERLPAGHGIDFSRSLLVQTAQTVVRMVEEGNGVGLISKFTLSSISHNLRICPIQPPLDTQIGLLAYDLADLTPVAQEFARMIRELCAEMICGG</sequence>
<keyword evidence="2" id="KW-0238">DNA-binding</keyword>
<dbReference type="RefSeq" id="WP_176756781.1">
    <property type="nucleotide sequence ID" value="NZ_FNJQ01000021.1"/>
</dbReference>
<evidence type="ECO:0000313" key="2">
    <source>
        <dbReference type="EMBL" id="SDP49343.1"/>
    </source>
</evidence>
<protein>
    <submittedName>
        <fullName evidence="2">DNA-binding transcriptional regulator, LysR family</fullName>
    </submittedName>
</protein>
<dbReference type="Gene3D" id="3.40.190.290">
    <property type="match status" value="1"/>
</dbReference>
<dbReference type="EMBL" id="FNJQ01000021">
    <property type="protein sequence ID" value="SDP49343.1"/>
    <property type="molecule type" value="Genomic_DNA"/>
</dbReference>
<organism evidence="2 3">
    <name type="scientific">Selenomonas ruminantium</name>
    <dbReference type="NCBI Taxonomy" id="971"/>
    <lineage>
        <taxon>Bacteria</taxon>
        <taxon>Bacillati</taxon>
        <taxon>Bacillota</taxon>
        <taxon>Negativicutes</taxon>
        <taxon>Selenomonadales</taxon>
        <taxon>Selenomonadaceae</taxon>
        <taxon>Selenomonas</taxon>
    </lineage>
</organism>
<dbReference type="PANTHER" id="PTHR30427:SF1">
    <property type="entry name" value="TRANSCRIPTIONAL ACTIVATOR PROTEIN LYSR"/>
    <property type="match status" value="1"/>
</dbReference>
<dbReference type="PANTHER" id="PTHR30427">
    <property type="entry name" value="TRANSCRIPTIONAL ACTIVATOR PROTEIN LYSR"/>
    <property type="match status" value="1"/>
</dbReference>
<name>A0A1H0T5M3_SELRU</name>
<reference evidence="2 3" key="1">
    <citation type="submission" date="2016-10" db="EMBL/GenBank/DDBJ databases">
        <authorList>
            <person name="de Groot N.N."/>
        </authorList>
    </citation>
    <scope>NUCLEOTIDE SEQUENCE [LARGE SCALE GENOMIC DNA]</scope>
    <source>
        <strain evidence="2 3">S137</strain>
    </source>
</reference>
<evidence type="ECO:0000313" key="3">
    <source>
        <dbReference type="Proteomes" id="UP000182412"/>
    </source>
</evidence>
<evidence type="ECO:0000259" key="1">
    <source>
        <dbReference type="Pfam" id="PF03466"/>
    </source>
</evidence>
<dbReference type="Pfam" id="PF03466">
    <property type="entry name" value="LysR_substrate"/>
    <property type="match status" value="1"/>
</dbReference>
<dbReference type="Proteomes" id="UP000182412">
    <property type="component" value="Unassembled WGS sequence"/>
</dbReference>
<gene>
    <name evidence="2" type="ORF">SAMN05216366_12157</name>
</gene>
<accession>A0A1H0T5M3</accession>
<proteinExistence type="predicted"/>
<dbReference type="AlphaFoldDB" id="A0A1H0T5M3"/>